<keyword evidence="1" id="KW-0175">Coiled coil</keyword>
<dbReference type="OrthoDB" id="9901850at2759"/>
<sequence length="715" mass="83031">MLQLRSENEQFSSLPSLRVLDHPRLSIITTDRPDSSQLVDLHVYIVPKNVWKDGQRLAQNEAMDDAISAGFVRVSPNMTIRELRRPIETLCGKESYFPRDFIYLRSVGRCLTKVKAKQEDELRVKNYRPPQTFAPEIYLLDGRQEDHAPNRSVSPVSTSPCDVCGNHDGHRADHEKHSRHREPKSDPDDNRPEYGNQRLPFADRDRSPTRISPNYYQKPMRGGKQYAPLTASHELFSNNPPKEKNNRSKYGQFGSDPEESISILSDVSGTPSSNLPKLKEEQERLRRRQAELERMRRAAEEKRARSQRSEGEHSRSDEDENDTKKPQGSFRGVKDRPNLSEQRRHTYKFDPPKRIEEEEDENKKLPVKKPATYQNSRRQTFPMPASILVKHDNPKTINVKRPKPTGNDNDYENTRNDISPLSSEGSNSSDSIITPTLSTEKPANPSAKIDEFIEPLVLTPDPPVQRPIDNRAHHNIVQSVPQKSSTTPPSKPTSGTSAEERKIHEEIDTERRNAEMKRRRQMEEDEEKKKEKQLSDQRRKDPFKGTNDDPNALRARHQEIYNRRMDLEKVREEVIKHLKNIHNRITLRRKEARDMWKKKYFNEKKKHPPLEERINMLRNELDQMHKKTVQTMEAEAKYAAQMGYTKEAANGNSVAQVTRMNYEIQDIRHQLEQAKLRLTTDVKLRNQAENECRTLRHELNQAKANLNDIKSRAGP</sequence>
<feature type="compositionally biased region" description="Polar residues" evidence="2">
    <location>
        <begin position="151"/>
        <end position="160"/>
    </location>
</feature>
<evidence type="ECO:0000256" key="1">
    <source>
        <dbReference type="SAM" id="Coils"/>
    </source>
</evidence>
<proteinExistence type="predicted"/>
<reference evidence="4" key="1">
    <citation type="submission" date="2021-02" db="EMBL/GenBank/DDBJ databases">
        <authorList>
            <person name="Nowell W R."/>
        </authorList>
    </citation>
    <scope>NUCLEOTIDE SEQUENCE</scope>
</reference>
<dbReference type="InterPro" id="IPR039062">
    <property type="entry name" value="SPAT1"/>
</dbReference>
<feature type="region of interest" description="Disordered" evidence="2">
    <location>
        <begin position="146"/>
        <end position="448"/>
    </location>
</feature>
<evidence type="ECO:0000256" key="2">
    <source>
        <dbReference type="SAM" id="MobiDB-lite"/>
    </source>
</evidence>
<dbReference type="InterPro" id="IPR031478">
    <property type="entry name" value="SPATA1_C"/>
</dbReference>
<evidence type="ECO:0000313" key="5">
    <source>
        <dbReference type="Proteomes" id="UP000663852"/>
    </source>
</evidence>
<accession>A0A813Z2K9</accession>
<feature type="compositionally biased region" description="Basic and acidic residues" evidence="2">
    <location>
        <begin position="277"/>
        <end position="316"/>
    </location>
</feature>
<feature type="domain" description="Spermatogenesis-associated protein 1 C-terminal" evidence="3">
    <location>
        <begin position="559"/>
        <end position="703"/>
    </location>
</feature>
<feature type="compositionally biased region" description="Low complexity" evidence="2">
    <location>
        <begin position="478"/>
        <end position="497"/>
    </location>
</feature>
<evidence type="ECO:0000259" key="3">
    <source>
        <dbReference type="Pfam" id="PF15743"/>
    </source>
</evidence>
<comment type="caution">
    <text evidence="4">The sequence shown here is derived from an EMBL/GenBank/DDBJ whole genome shotgun (WGS) entry which is preliminary data.</text>
</comment>
<feature type="region of interest" description="Disordered" evidence="2">
    <location>
        <begin position="476"/>
        <end position="554"/>
    </location>
</feature>
<dbReference type="AlphaFoldDB" id="A0A813Z2K9"/>
<dbReference type="PANTHER" id="PTHR14421">
    <property type="entry name" value="SPERMATOGENESIS-ASSOCIATED PROTEIN 1"/>
    <property type="match status" value="1"/>
</dbReference>
<feature type="coiled-coil region" evidence="1">
    <location>
        <begin position="657"/>
        <end position="712"/>
    </location>
</feature>
<dbReference type="Proteomes" id="UP000663852">
    <property type="component" value="Unassembled WGS sequence"/>
</dbReference>
<dbReference type="EMBL" id="CAJNOJ010000031">
    <property type="protein sequence ID" value="CAF0892806.1"/>
    <property type="molecule type" value="Genomic_DNA"/>
</dbReference>
<feature type="compositionally biased region" description="Basic and acidic residues" evidence="2">
    <location>
        <begin position="332"/>
        <end position="364"/>
    </location>
</feature>
<feature type="compositionally biased region" description="Basic and acidic residues" evidence="2">
    <location>
        <begin position="183"/>
        <end position="192"/>
    </location>
</feature>
<feature type="compositionally biased region" description="Basic and acidic residues" evidence="2">
    <location>
        <begin position="165"/>
        <end position="176"/>
    </location>
</feature>
<protein>
    <recommendedName>
        <fullName evidence="3">Spermatogenesis-associated protein 1 C-terminal domain-containing protein</fullName>
    </recommendedName>
</protein>
<feature type="compositionally biased region" description="Polar residues" evidence="2">
    <location>
        <begin position="262"/>
        <end position="275"/>
    </location>
</feature>
<feature type="compositionally biased region" description="Basic and acidic residues" evidence="2">
    <location>
        <begin position="498"/>
        <end position="516"/>
    </location>
</feature>
<gene>
    <name evidence="4" type="ORF">EDS130_LOCUS9374</name>
</gene>
<evidence type="ECO:0000313" key="4">
    <source>
        <dbReference type="EMBL" id="CAF0892806.1"/>
    </source>
</evidence>
<dbReference type="PANTHER" id="PTHR14421:SF3">
    <property type="entry name" value="SPERMATOGENESIS-ASSOCIATED PROTEIN 1"/>
    <property type="match status" value="1"/>
</dbReference>
<feature type="compositionally biased region" description="Basic and acidic residues" evidence="2">
    <location>
        <begin position="527"/>
        <end position="547"/>
    </location>
</feature>
<organism evidence="4 5">
    <name type="scientific">Adineta ricciae</name>
    <name type="common">Rotifer</name>
    <dbReference type="NCBI Taxonomy" id="249248"/>
    <lineage>
        <taxon>Eukaryota</taxon>
        <taxon>Metazoa</taxon>
        <taxon>Spiralia</taxon>
        <taxon>Gnathifera</taxon>
        <taxon>Rotifera</taxon>
        <taxon>Eurotatoria</taxon>
        <taxon>Bdelloidea</taxon>
        <taxon>Adinetida</taxon>
        <taxon>Adinetidae</taxon>
        <taxon>Adineta</taxon>
    </lineage>
</organism>
<name>A0A813Z2K9_ADIRI</name>
<feature type="compositionally biased region" description="Low complexity" evidence="2">
    <location>
        <begin position="418"/>
        <end position="433"/>
    </location>
</feature>
<dbReference type="Pfam" id="PF15743">
    <property type="entry name" value="SPATA1_C"/>
    <property type="match status" value="1"/>
</dbReference>